<sequence>MLDLALRNCRVLDGTGAPWFRAEVGISGDKIVRVTKRLDEEAFQSFDLEGQVLCPGFIDMHTHSDLRLFSTPEEDAKIMQGITTAVLGQDGLSVAPLSPGEIPMMKQRLVGLDGSWEEWSWNTMGEYLSAIDRAQPATNSAMLVPHGAVRASVVGWQNRPASGDEIREMVRITGRAMEEGAFGFSTGLIYPPCLYAEEKEFVALAREAAAWGGFFVVHMRNEQDYIEDALNEVITICTKAECPLHISHLKIAGKKNWGRAGRVLQLLDNARSKGLEVTFDQYPYTAGSTMLDALIPPVFHADGQKKMLEYIGDPSVRQKIREMTDGTDGTPWENWVGSCGWDGILINSVGSEKNRWVEGKNMAEIAAASSMDPVDALCDLLVEEAGTATMTQFYGCEEDVETIISHESMLFCSDSIVGGKPHPRAYSSTARILGRYVRERGKLSLAQAVRRMTSGPAARLGLQDRGIVREGMKADLVAFDPAAVGDRGTYQDPVRYPAGFSMTVVSGHVAMMDGELTGARAGGALRRR</sequence>
<proteinExistence type="predicted"/>
<evidence type="ECO:0000256" key="1">
    <source>
        <dbReference type="ARBA" id="ARBA00022801"/>
    </source>
</evidence>
<dbReference type="SUPFAM" id="SSF51556">
    <property type="entry name" value="Metallo-dependent hydrolases"/>
    <property type="match status" value="1"/>
</dbReference>
<dbReference type="Proteomes" id="UP000295066">
    <property type="component" value="Unassembled WGS sequence"/>
</dbReference>
<dbReference type="InterPro" id="IPR013108">
    <property type="entry name" value="Amidohydro_3"/>
</dbReference>
<comment type="caution">
    <text evidence="3">The sequence shown here is derived from an EMBL/GenBank/DDBJ whole genome shotgun (WGS) entry which is preliminary data.</text>
</comment>
<dbReference type="InterPro" id="IPR032466">
    <property type="entry name" value="Metal_Hydrolase"/>
</dbReference>
<dbReference type="InterPro" id="IPR023100">
    <property type="entry name" value="D-aminoacylase_insert_dom_sf"/>
</dbReference>
<dbReference type="CDD" id="cd01297">
    <property type="entry name" value="D-aminoacylase"/>
    <property type="match status" value="1"/>
</dbReference>
<accession>A0A4R8M6D4</accession>
<dbReference type="PANTHER" id="PTHR11113">
    <property type="entry name" value="N-ACETYLGLUCOSAMINE-6-PHOSPHATE DEACETYLASE"/>
    <property type="match status" value="1"/>
</dbReference>
<dbReference type="EMBL" id="SORI01000007">
    <property type="protein sequence ID" value="TDY60913.1"/>
    <property type="molecule type" value="Genomic_DNA"/>
</dbReference>
<organism evidence="3 4">
    <name type="scientific">Aminivibrio pyruvatiphilus</name>
    <dbReference type="NCBI Taxonomy" id="1005740"/>
    <lineage>
        <taxon>Bacteria</taxon>
        <taxon>Thermotogati</taxon>
        <taxon>Synergistota</taxon>
        <taxon>Synergistia</taxon>
        <taxon>Synergistales</taxon>
        <taxon>Aminobacteriaceae</taxon>
        <taxon>Aminivibrio</taxon>
    </lineage>
</organism>
<dbReference type="GO" id="GO:0016811">
    <property type="term" value="F:hydrolase activity, acting on carbon-nitrogen (but not peptide) bonds, in linear amides"/>
    <property type="evidence" value="ECO:0007669"/>
    <property type="project" value="InterPro"/>
</dbReference>
<evidence type="ECO:0000259" key="2">
    <source>
        <dbReference type="Pfam" id="PF07969"/>
    </source>
</evidence>
<dbReference type="Pfam" id="PF07969">
    <property type="entry name" value="Amidohydro_3"/>
    <property type="match status" value="2"/>
</dbReference>
<name>A0A4R8M6D4_9BACT</name>
<evidence type="ECO:0000313" key="4">
    <source>
        <dbReference type="Proteomes" id="UP000295066"/>
    </source>
</evidence>
<dbReference type="RefSeq" id="WP_133957475.1">
    <property type="nucleotide sequence ID" value="NZ_SORI01000007.1"/>
</dbReference>
<evidence type="ECO:0000313" key="3">
    <source>
        <dbReference type="EMBL" id="TDY60913.1"/>
    </source>
</evidence>
<dbReference type="Gene3D" id="2.30.40.10">
    <property type="entry name" value="Urease, subunit C, domain 1"/>
    <property type="match status" value="1"/>
</dbReference>
<dbReference type="SUPFAM" id="SSF51338">
    <property type="entry name" value="Composite domain of metallo-dependent hydrolases"/>
    <property type="match status" value="1"/>
</dbReference>
<reference evidence="3 4" key="1">
    <citation type="submission" date="2019-03" db="EMBL/GenBank/DDBJ databases">
        <title>Genomic Encyclopedia of Type Strains, Phase IV (KMG-IV): sequencing the most valuable type-strain genomes for metagenomic binning, comparative biology and taxonomic classification.</title>
        <authorList>
            <person name="Goeker M."/>
        </authorList>
    </citation>
    <scope>NUCLEOTIDE SEQUENCE [LARGE SCALE GENOMIC DNA]</scope>
    <source>
        <strain evidence="3 4">DSM 25964</strain>
    </source>
</reference>
<dbReference type="Gene3D" id="3.20.20.140">
    <property type="entry name" value="Metal-dependent hydrolases"/>
    <property type="match status" value="1"/>
</dbReference>
<dbReference type="Gene3D" id="3.30.1490.130">
    <property type="entry name" value="D-aminoacylase. Domain 3"/>
    <property type="match status" value="1"/>
</dbReference>
<keyword evidence="4" id="KW-1185">Reference proteome</keyword>
<gene>
    <name evidence="3" type="ORF">C8D99_107120</name>
</gene>
<keyword evidence="1" id="KW-0378">Hydrolase</keyword>
<dbReference type="InterPro" id="IPR011059">
    <property type="entry name" value="Metal-dep_hydrolase_composite"/>
</dbReference>
<dbReference type="AlphaFoldDB" id="A0A4R8M6D4"/>
<protein>
    <submittedName>
        <fullName evidence="3">N-acyl-D-amino-acid deacylase</fullName>
    </submittedName>
</protein>
<feature type="domain" description="Amidohydrolase 3" evidence="2">
    <location>
        <begin position="362"/>
        <end position="509"/>
    </location>
</feature>
<dbReference type="OrthoDB" id="9775607at2"/>
<feature type="domain" description="Amidohydrolase 3" evidence="2">
    <location>
        <begin position="46"/>
        <end position="252"/>
    </location>
</feature>